<accession>A0A1E5QCE5</accession>
<dbReference type="Proteomes" id="UP000095347">
    <property type="component" value="Unassembled WGS sequence"/>
</dbReference>
<dbReference type="InterPro" id="IPR008991">
    <property type="entry name" value="Translation_prot_SH3-like_sf"/>
</dbReference>
<dbReference type="PANTHER" id="PTHR15680:SF9">
    <property type="entry name" value="LARGE RIBOSOMAL SUBUNIT PROTEIN BL19M"/>
    <property type="match status" value="1"/>
</dbReference>
<name>A0A1E5QCE5_9PROT</name>
<reference evidence="8" key="1">
    <citation type="submission" date="2016-07" db="EMBL/GenBank/DDBJ databases">
        <authorList>
            <person name="Florea S."/>
            <person name="Webb J.S."/>
            <person name="Jaromczyk J."/>
            <person name="Schardl C.L."/>
        </authorList>
    </citation>
    <scope>NUCLEOTIDE SEQUENCE [LARGE SCALE GENOMIC DNA]</scope>
    <source>
        <strain evidence="8">MV-1</strain>
    </source>
</reference>
<dbReference type="InterPro" id="IPR038657">
    <property type="entry name" value="Ribosomal_bL19_sf"/>
</dbReference>
<dbReference type="NCBIfam" id="TIGR01024">
    <property type="entry name" value="rplS_bact"/>
    <property type="match status" value="1"/>
</dbReference>
<evidence type="ECO:0000256" key="6">
    <source>
        <dbReference type="RuleBase" id="RU000559"/>
    </source>
</evidence>
<dbReference type="Gene3D" id="2.30.30.790">
    <property type="match status" value="1"/>
</dbReference>
<dbReference type="InterPro" id="IPR018257">
    <property type="entry name" value="Ribosomal_bL19_CS"/>
</dbReference>
<dbReference type="InterPro" id="IPR001857">
    <property type="entry name" value="Ribosomal_bL19"/>
</dbReference>
<dbReference type="Pfam" id="PF01245">
    <property type="entry name" value="Ribosomal_L19"/>
    <property type="match status" value="1"/>
</dbReference>
<evidence type="ECO:0000256" key="3">
    <source>
        <dbReference type="ARBA" id="ARBA00023274"/>
    </source>
</evidence>
<keyword evidence="3 5" id="KW-0687">Ribonucleoprotein</keyword>
<evidence type="ECO:0000313" key="8">
    <source>
        <dbReference type="Proteomes" id="UP000095347"/>
    </source>
</evidence>
<comment type="caution">
    <text evidence="7">The sequence shown here is derived from an EMBL/GenBank/DDBJ whole genome shotgun (WGS) entry which is preliminary data.</text>
</comment>
<keyword evidence="2 5" id="KW-0689">Ribosomal protein</keyword>
<dbReference type="HAMAP" id="MF_00402">
    <property type="entry name" value="Ribosomal_bL19"/>
    <property type="match status" value="1"/>
</dbReference>
<dbReference type="SUPFAM" id="SSF50104">
    <property type="entry name" value="Translation proteins SH3-like domain"/>
    <property type="match status" value="1"/>
</dbReference>
<sequence length="157" mass="16988">MNIIEELEKEQLGKLSAEKNIPDFGAGDTIRVQVKVVEGTRERLQAFEGVCIARKNAGLNSAFTVRKISSGEGVERVFPLHSPNVAAIEVIRRGDVRRAKLYYLRGRTGKSARIREQTDGNKAKLNAADKAVAASIKADREAASKAKKAAAAEAKGE</sequence>
<organism evidence="7 8">
    <name type="scientific">Magnetovibrio blakemorei</name>
    <dbReference type="NCBI Taxonomy" id="28181"/>
    <lineage>
        <taxon>Bacteria</taxon>
        <taxon>Pseudomonadati</taxon>
        <taxon>Pseudomonadota</taxon>
        <taxon>Alphaproteobacteria</taxon>
        <taxon>Rhodospirillales</taxon>
        <taxon>Magnetovibrionaceae</taxon>
        <taxon>Magnetovibrio</taxon>
    </lineage>
</organism>
<dbReference type="STRING" id="28181.BEN30_03500"/>
<evidence type="ECO:0000256" key="5">
    <source>
        <dbReference type="HAMAP-Rule" id="MF_00402"/>
    </source>
</evidence>
<dbReference type="GO" id="GO:0022625">
    <property type="term" value="C:cytosolic large ribosomal subunit"/>
    <property type="evidence" value="ECO:0007669"/>
    <property type="project" value="TreeGrafter"/>
</dbReference>
<dbReference type="EMBL" id="MCGG01000008">
    <property type="protein sequence ID" value="OEJ69353.1"/>
    <property type="molecule type" value="Genomic_DNA"/>
</dbReference>
<keyword evidence="8" id="KW-1185">Reference proteome</keyword>
<protein>
    <recommendedName>
        <fullName evidence="4 5">Large ribosomal subunit protein bL19</fullName>
    </recommendedName>
</protein>
<evidence type="ECO:0000313" key="7">
    <source>
        <dbReference type="EMBL" id="OEJ69353.1"/>
    </source>
</evidence>
<dbReference type="PANTHER" id="PTHR15680">
    <property type="entry name" value="RIBOSOMAL PROTEIN L19"/>
    <property type="match status" value="1"/>
</dbReference>
<dbReference type="PIRSF" id="PIRSF002191">
    <property type="entry name" value="Ribosomal_L19"/>
    <property type="match status" value="1"/>
</dbReference>
<dbReference type="RefSeq" id="WP_069956817.1">
    <property type="nucleotide sequence ID" value="NZ_MCGG01000008.1"/>
</dbReference>
<comment type="function">
    <text evidence="5 6">This protein is located at the 30S-50S ribosomal subunit interface and may play a role in the structure and function of the aminoacyl-tRNA binding site.</text>
</comment>
<evidence type="ECO:0000256" key="1">
    <source>
        <dbReference type="ARBA" id="ARBA00005781"/>
    </source>
</evidence>
<dbReference type="OrthoDB" id="9803541at2"/>
<comment type="similarity">
    <text evidence="1 5 6">Belongs to the bacterial ribosomal protein bL19 family.</text>
</comment>
<evidence type="ECO:0000256" key="4">
    <source>
        <dbReference type="ARBA" id="ARBA00035171"/>
    </source>
</evidence>
<evidence type="ECO:0000256" key="2">
    <source>
        <dbReference type="ARBA" id="ARBA00022980"/>
    </source>
</evidence>
<gene>
    <name evidence="5" type="primary">rplS</name>
    <name evidence="7" type="ORF">BEN30_03500</name>
</gene>
<dbReference type="AlphaFoldDB" id="A0A1E5QCE5"/>
<dbReference type="PRINTS" id="PR00061">
    <property type="entry name" value="RIBOSOMALL19"/>
</dbReference>
<dbReference type="PROSITE" id="PS01015">
    <property type="entry name" value="RIBOSOMAL_L19"/>
    <property type="match status" value="1"/>
</dbReference>
<dbReference type="GO" id="GO:0006412">
    <property type="term" value="P:translation"/>
    <property type="evidence" value="ECO:0007669"/>
    <property type="project" value="UniProtKB-UniRule"/>
</dbReference>
<dbReference type="FunFam" id="2.30.30.790:FF:000001">
    <property type="entry name" value="50S ribosomal protein L19"/>
    <property type="match status" value="1"/>
</dbReference>
<dbReference type="GO" id="GO:0003735">
    <property type="term" value="F:structural constituent of ribosome"/>
    <property type="evidence" value="ECO:0007669"/>
    <property type="project" value="InterPro"/>
</dbReference>
<proteinExistence type="inferred from homology"/>